<organism evidence="1 2">
    <name type="scientific">Nocardiopsis tropica</name>
    <dbReference type="NCBI Taxonomy" id="109330"/>
    <lineage>
        <taxon>Bacteria</taxon>
        <taxon>Bacillati</taxon>
        <taxon>Actinomycetota</taxon>
        <taxon>Actinomycetes</taxon>
        <taxon>Streptosporangiales</taxon>
        <taxon>Nocardiopsidaceae</taxon>
        <taxon>Nocardiopsis</taxon>
    </lineage>
</organism>
<sequence length="141" mass="15575">MADDDAPTTPVTDSDRESAHAELEKFFKRLASISFDTASDIEHYTRKVRDISKKFSVELEFAAQDLEARLRAVPPATSEETGVVIARKAAKVAKHLRQAAREARQMGGAASRTWGSLKTNFADQMGARVRSKPKKTIKLDA</sequence>
<reference evidence="1 2" key="1">
    <citation type="submission" date="2023-07" db="EMBL/GenBank/DDBJ databases">
        <authorList>
            <person name="Girao M."/>
            <person name="Carvalho M.F."/>
        </authorList>
    </citation>
    <scope>NUCLEOTIDE SEQUENCE [LARGE SCALE GENOMIC DNA]</scope>
    <source>
        <strain evidence="1 2">66/93</strain>
    </source>
</reference>
<proteinExistence type="predicted"/>
<evidence type="ECO:0000313" key="2">
    <source>
        <dbReference type="Proteomes" id="UP001348641"/>
    </source>
</evidence>
<comment type="caution">
    <text evidence="1">The sequence shown here is derived from an EMBL/GenBank/DDBJ whole genome shotgun (WGS) entry which is preliminary data.</text>
</comment>
<evidence type="ECO:0000313" key="1">
    <source>
        <dbReference type="EMBL" id="MEE2055474.1"/>
    </source>
</evidence>
<accession>A0ABU7L1Q8</accession>
<dbReference type="RefSeq" id="WP_330162228.1">
    <property type="nucleotide sequence ID" value="NZ_BAAAJA010000079.1"/>
</dbReference>
<gene>
    <name evidence="1" type="ORF">Q8A49_33760</name>
</gene>
<dbReference type="EMBL" id="JAUUCC010000185">
    <property type="protein sequence ID" value="MEE2055474.1"/>
    <property type="molecule type" value="Genomic_DNA"/>
</dbReference>
<protein>
    <submittedName>
        <fullName evidence="1">Uncharacterized protein</fullName>
    </submittedName>
</protein>
<name>A0ABU7L1Q8_9ACTN</name>
<dbReference type="Proteomes" id="UP001348641">
    <property type="component" value="Unassembled WGS sequence"/>
</dbReference>